<dbReference type="Pfam" id="PF13181">
    <property type="entry name" value="TPR_8"/>
    <property type="match status" value="1"/>
</dbReference>
<dbReference type="Gene3D" id="1.25.40.10">
    <property type="entry name" value="Tetratricopeptide repeat domain"/>
    <property type="match status" value="3"/>
</dbReference>
<comment type="caution">
    <text evidence="5">The sequence shown here is derived from an EMBL/GenBank/DDBJ whole genome shotgun (WGS) entry which is preliminary data.</text>
</comment>
<keyword evidence="4" id="KW-0472">Membrane</keyword>
<proteinExistence type="predicted"/>
<dbReference type="EMBL" id="JACOQH010000008">
    <property type="protein sequence ID" value="MBC5754562.1"/>
    <property type="molecule type" value="Genomic_DNA"/>
</dbReference>
<dbReference type="InterPro" id="IPR051012">
    <property type="entry name" value="CellSynth/LPSAsmb/PSIAsmb"/>
</dbReference>
<evidence type="ECO:0000256" key="1">
    <source>
        <dbReference type="ARBA" id="ARBA00022737"/>
    </source>
</evidence>
<accession>A0ABR7ICB3</accession>
<dbReference type="RefSeq" id="WP_186982521.1">
    <property type="nucleotide sequence ID" value="NZ_JACOQH010000008.1"/>
</dbReference>
<feature type="coiled-coil region" evidence="3">
    <location>
        <begin position="286"/>
        <end position="320"/>
    </location>
</feature>
<dbReference type="PANTHER" id="PTHR45586">
    <property type="entry name" value="TPR REPEAT-CONTAINING PROTEIN PA4667"/>
    <property type="match status" value="1"/>
</dbReference>
<protein>
    <submittedName>
        <fullName evidence="5">Tetratricopeptide repeat protein</fullName>
    </submittedName>
</protein>
<evidence type="ECO:0000256" key="4">
    <source>
        <dbReference type="SAM" id="Phobius"/>
    </source>
</evidence>
<evidence type="ECO:0000313" key="5">
    <source>
        <dbReference type="EMBL" id="MBC5754562.1"/>
    </source>
</evidence>
<evidence type="ECO:0000313" key="6">
    <source>
        <dbReference type="Proteomes" id="UP000621540"/>
    </source>
</evidence>
<organism evidence="5 6">
    <name type="scientific">Roseburia yibonii</name>
    <dbReference type="NCBI Taxonomy" id="2763063"/>
    <lineage>
        <taxon>Bacteria</taxon>
        <taxon>Bacillati</taxon>
        <taxon>Bacillota</taxon>
        <taxon>Clostridia</taxon>
        <taxon>Lachnospirales</taxon>
        <taxon>Lachnospiraceae</taxon>
        <taxon>Roseburia</taxon>
    </lineage>
</organism>
<keyword evidence="2" id="KW-0802">TPR repeat</keyword>
<dbReference type="Proteomes" id="UP000621540">
    <property type="component" value="Unassembled WGS sequence"/>
</dbReference>
<dbReference type="PANTHER" id="PTHR45586:SF1">
    <property type="entry name" value="LIPOPOLYSACCHARIDE ASSEMBLY PROTEIN B"/>
    <property type="match status" value="1"/>
</dbReference>
<keyword evidence="4" id="KW-1133">Transmembrane helix</keyword>
<evidence type="ECO:0000256" key="2">
    <source>
        <dbReference type="ARBA" id="ARBA00022803"/>
    </source>
</evidence>
<dbReference type="InterPro" id="IPR019734">
    <property type="entry name" value="TPR_rpt"/>
</dbReference>
<reference evidence="5 6" key="1">
    <citation type="submission" date="2020-08" db="EMBL/GenBank/DDBJ databases">
        <title>Genome public.</title>
        <authorList>
            <person name="Liu C."/>
            <person name="Sun Q."/>
        </authorList>
    </citation>
    <scope>NUCLEOTIDE SEQUENCE [LARGE SCALE GENOMIC DNA]</scope>
    <source>
        <strain evidence="5 6">BX0805</strain>
    </source>
</reference>
<feature type="transmembrane region" description="Helical" evidence="4">
    <location>
        <begin position="245"/>
        <end position="264"/>
    </location>
</feature>
<dbReference type="SUPFAM" id="SSF48452">
    <property type="entry name" value="TPR-like"/>
    <property type="match status" value="2"/>
</dbReference>
<name>A0ABR7ICB3_9FIRM</name>
<dbReference type="Pfam" id="PF13432">
    <property type="entry name" value="TPR_16"/>
    <property type="match status" value="2"/>
</dbReference>
<dbReference type="SMART" id="SM00028">
    <property type="entry name" value="TPR"/>
    <property type="match status" value="6"/>
</dbReference>
<dbReference type="InterPro" id="IPR011990">
    <property type="entry name" value="TPR-like_helical_dom_sf"/>
</dbReference>
<keyword evidence="3" id="KW-0175">Coiled coil</keyword>
<keyword evidence="1" id="KW-0677">Repeat</keyword>
<keyword evidence="4" id="KW-0812">Transmembrane</keyword>
<gene>
    <name evidence="5" type="ORF">H8Z76_11145</name>
</gene>
<sequence length="459" mass="51501">MECYNCGAELTKEDFCPDCGIDVSVYKKIIRTANLCYNEGLARASIRDLTGAAEYLKACLRYNKNHKEARNLLGLIYFEMGETVEALSQWVISKNLHPRDNIAARYLDEVQKNPAKLEAVNLTIKKYNQALTYCRQNSCDLAVIQLKKVLSLNPKLVKGHQLLALLYIQDKKYDLAKKELRLAGKVDANNLTTLRYLKEIANHAHVETEPAKKAEKKEKVRAYQSGNDTIIQPTQFKDNTASQTVINIVIGLVIGILITCFLVVPSVRQKVKSDVNSEVIEANDTISTKNQTIESLQGQIEDLNSQLEEAKNSSTETTDKITSYQQFLNAYVAFSQGDVDTAGTAIESVNPDYLEGEARTAYDTIKGQIDAQYLQSVYAEGEKAYNSGDYKTAVEDLRKVVDTDETFADGDAVYFLAQSYRKNGDNENAKIYYQKMVDQYPGTKRAANSQNYLNELNAQ</sequence>
<keyword evidence="6" id="KW-1185">Reference proteome</keyword>
<evidence type="ECO:0000256" key="3">
    <source>
        <dbReference type="SAM" id="Coils"/>
    </source>
</evidence>